<evidence type="ECO:0000313" key="7">
    <source>
        <dbReference type="Proteomes" id="UP000887572"/>
    </source>
</evidence>
<feature type="transmembrane region" description="Helical" evidence="4">
    <location>
        <begin position="1181"/>
        <end position="1207"/>
    </location>
</feature>
<dbReference type="GO" id="GO:0016020">
    <property type="term" value="C:membrane"/>
    <property type="evidence" value="ECO:0007669"/>
    <property type="project" value="UniProtKB-SubCell"/>
</dbReference>
<comment type="caution">
    <text evidence="2">Lacks conserved residue(s) required for the propagation of feature annotation.</text>
</comment>
<name>A0A914I5Y1_GLORO</name>
<feature type="domain" description="EGF-like" evidence="6">
    <location>
        <begin position="933"/>
        <end position="971"/>
    </location>
</feature>
<dbReference type="PROSITE" id="PS00022">
    <property type="entry name" value="EGF_1"/>
    <property type="match status" value="1"/>
</dbReference>
<feature type="transmembrane region" description="Helical" evidence="4">
    <location>
        <begin position="38"/>
        <end position="59"/>
    </location>
</feature>
<evidence type="ECO:0000313" key="8">
    <source>
        <dbReference type="WBParaSite" id="Gr19_v10_g6920.t1"/>
    </source>
</evidence>
<keyword evidence="1 2" id="KW-1015">Disulfide bond</keyword>
<proteinExistence type="predicted"/>
<reference evidence="8" key="1">
    <citation type="submission" date="2022-11" db="UniProtKB">
        <authorList>
            <consortium name="WormBaseParasite"/>
        </authorList>
    </citation>
    <scope>IDENTIFICATION</scope>
</reference>
<dbReference type="WBParaSite" id="Gr19_v10_g6920.t1">
    <property type="protein sequence ID" value="Gr19_v10_g6920.t1"/>
    <property type="gene ID" value="Gr19_v10_g6920"/>
</dbReference>
<feature type="region of interest" description="Disordered" evidence="3">
    <location>
        <begin position="1"/>
        <end position="23"/>
    </location>
</feature>
<dbReference type="Pfam" id="PF02210">
    <property type="entry name" value="Laminin_G_2"/>
    <property type="match status" value="2"/>
</dbReference>
<keyword evidence="4" id="KW-0472">Membrane</keyword>
<dbReference type="Pfam" id="PF00008">
    <property type="entry name" value="EGF"/>
    <property type="match status" value="1"/>
</dbReference>
<dbReference type="SMART" id="SM00282">
    <property type="entry name" value="LamG"/>
    <property type="match status" value="2"/>
</dbReference>
<dbReference type="CDD" id="cd00110">
    <property type="entry name" value="LamG"/>
    <property type="match status" value="1"/>
</dbReference>
<dbReference type="InterPro" id="IPR001791">
    <property type="entry name" value="Laminin_G"/>
</dbReference>
<sequence length="1336" mass="147424">MSFTQSHFYTDSSLSSRMSPSRGGGAVHGQETVVVHKLTINILSCIIFFIFFFFLAHAATSEEAQCFEQQYANRMVKFGSLHVVRRVGIISPLGAFYLAHFIDEEDAVKEFRHSSLLQRHLTRQANGELLVIYSGHSAHSLEWARVDLLASALRLEPLLGGDDIQQHVSPVLLVTACPAPVLTVPVSLPAPYSFKTRSSASTDEQQLISTNISPAYENELRVNFKTFQNALFLYSVADYGDHLIVQLAGGRVEVFFDFGGQQQSQLTGGLALNDGEWHELRWSHHFDTAELFIDGVCMNSTEIGGLYRKLDLHSTVEIGGRPEEIGDEQLPLCQMPQPQLVAIGLRSALQIPYSFLPFAFDFHVLLQRPQLQQQRVGAVPGRQHGAEDAVALLSILDTANATLLQLSIAELDNGALSIRTSLGTGGQAPRVVTLGGSVARGWHAVVVKLRGGDALEVEMDGRAAYWVEGPAARHIGMTMHTFLLSATGCYRSATIDLKQGVHIGDEMIRDTCPLVESCSPNPCQNGGQCVQNGFASFICECQHNYTGRFCHISKLPHSCEEHFASAGAVSKRVLIDLDGGGPLQAFIVECRRRGRKLRSKQDGAIEEVITVIRHDAPPQGIIVRGQSEPGAVRRILHYGLDEPVLDRLVAAFDHCGQLMRFQCVGGQRLMHYGAENRPSAWYATRNAQHGLQWGDAPPFSRMCSCALNDSCAGQRSCNCDSGQDAVDIGTNTHHQLLPILQLFIGGGTEPKAMANVSIGPLECSGRYVFETITFMDRNQRLIASHIFPSASTFYATLSIRLARPQLTVFTYTSANHERWFQLFVRAGHLVGQLVYAGISHELVSDVVVDDDRWHTVSWEVDELSMRLVVDRAEKTVFAASVPPRASVLIIGARTGKDRSGFAGQMRNFRLNGAEVALGQLAQRALGAGVQLGAWGACEVQNACRNDGRCVELYAAFTCNCSLTPFSGDTCEDEVGMWVPLGSELKIAWQHPAQMSNCYRISIQSASTGVALIRAQALFAESNFNMSIDRQGQLNVQIFDGVFFAQKVTLSPRFVIADNKSKDIRFCANSTGLEISINGEQALMLEGNFTFFSVLNSWKFVDPNFSGCIARLMVGDAFPLKDPRGSRLQHSGKIRFGSCPYDNLEHRKTQSSLTTTESREHDVDLSDIHATSSNFMKSQRQLLFITPAIGFASALCILLSLCVFLLYIQHRPDVGTVGDNKRRHGNGNDYNAEGVLFTGETRDGAIHPTRVLLLMGHASQMLIRFVNNPDMPSNSVILDLILRWVVFDDPPMNPEQHVSQSYLVLALEFMRDRLLAMHHKSFVLIVQKMFNLFFIGN</sequence>
<keyword evidence="4" id="KW-1133">Transmembrane helix</keyword>
<keyword evidence="2" id="KW-0245">EGF-like domain</keyword>
<dbReference type="InterPro" id="IPR050372">
    <property type="entry name" value="Neurexin-related_CASP"/>
</dbReference>
<dbReference type="SMART" id="SM00181">
    <property type="entry name" value="EGF"/>
    <property type="match status" value="2"/>
</dbReference>
<evidence type="ECO:0000256" key="4">
    <source>
        <dbReference type="SAM" id="Phobius"/>
    </source>
</evidence>
<dbReference type="SUPFAM" id="SSF49899">
    <property type="entry name" value="Concanavalin A-like lectins/glucanases"/>
    <property type="match status" value="3"/>
</dbReference>
<protein>
    <submittedName>
        <fullName evidence="8">Uncharacterized protein</fullName>
    </submittedName>
</protein>
<dbReference type="Gene3D" id="2.10.25.10">
    <property type="entry name" value="Laminin"/>
    <property type="match status" value="2"/>
</dbReference>
<dbReference type="PROSITE" id="PS50025">
    <property type="entry name" value="LAM_G_DOMAIN"/>
    <property type="match status" value="2"/>
</dbReference>
<feature type="compositionally biased region" description="Polar residues" evidence="3">
    <location>
        <begin position="1"/>
        <end position="11"/>
    </location>
</feature>
<evidence type="ECO:0000259" key="5">
    <source>
        <dbReference type="PROSITE" id="PS50025"/>
    </source>
</evidence>
<dbReference type="CDD" id="cd00054">
    <property type="entry name" value="EGF_CA"/>
    <property type="match status" value="2"/>
</dbReference>
<keyword evidence="7" id="KW-1185">Reference proteome</keyword>
<accession>A0A914I5Y1</accession>
<dbReference type="Gene3D" id="2.60.120.200">
    <property type="match status" value="2"/>
</dbReference>
<evidence type="ECO:0000256" key="2">
    <source>
        <dbReference type="PROSITE-ProRule" id="PRU00076"/>
    </source>
</evidence>
<evidence type="ECO:0000256" key="3">
    <source>
        <dbReference type="SAM" id="MobiDB-lite"/>
    </source>
</evidence>
<dbReference type="PROSITE" id="PS50026">
    <property type="entry name" value="EGF_3"/>
    <property type="match status" value="2"/>
</dbReference>
<dbReference type="Proteomes" id="UP000887572">
    <property type="component" value="Unplaced"/>
</dbReference>
<organism evidence="7 8">
    <name type="scientific">Globodera rostochiensis</name>
    <name type="common">Golden nematode worm</name>
    <name type="synonym">Heterodera rostochiensis</name>
    <dbReference type="NCBI Taxonomy" id="31243"/>
    <lineage>
        <taxon>Eukaryota</taxon>
        <taxon>Metazoa</taxon>
        <taxon>Ecdysozoa</taxon>
        <taxon>Nematoda</taxon>
        <taxon>Chromadorea</taxon>
        <taxon>Rhabditida</taxon>
        <taxon>Tylenchina</taxon>
        <taxon>Tylenchomorpha</taxon>
        <taxon>Tylenchoidea</taxon>
        <taxon>Heteroderidae</taxon>
        <taxon>Heteroderinae</taxon>
        <taxon>Globodera</taxon>
    </lineage>
</organism>
<evidence type="ECO:0000259" key="6">
    <source>
        <dbReference type="PROSITE" id="PS50026"/>
    </source>
</evidence>
<dbReference type="PANTHER" id="PTHR15036:SF49">
    <property type="entry name" value="AXOTACTIN"/>
    <property type="match status" value="1"/>
</dbReference>
<dbReference type="InterPro" id="IPR013320">
    <property type="entry name" value="ConA-like_dom_sf"/>
</dbReference>
<evidence type="ECO:0000256" key="1">
    <source>
        <dbReference type="ARBA" id="ARBA00023157"/>
    </source>
</evidence>
<dbReference type="PANTHER" id="PTHR15036">
    <property type="entry name" value="PIKACHURIN-LIKE PROTEIN"/>
    <property type="match status" value="1"/>
</dbReference>
<feature type="compositionally biased region" description="Low complexity" evidence="3">
    <location>
        <begin position="12"/>
        <end position="21"/>
    </location>
</feature>
<feature type="domain" description="Laminin G" evidence="5">
    <location>
        <begin position="770"/>
        <end position="937"/>
    </location>
</feature>
<feature type="domain" description="Laminin G" evidence="5">
    <location>
        <begin position="191"/>
        <end position="518"/>
    </location>
</feature>
<feature type="disulfide bond" evidence="2">
    <location>
        <begin position="541"/>
        <end position="550"/>
    </location>
</feature>
<dbReference type="InterPro" id="IPR000742">
    <property type="entry name" value="EGF"/>
</dbReference>
<feature type="domain" description="EGF-like" evidence="6">
    <location>
        <begin position="514"/>
        <end position="551"/>
    </location>
</feature>
<keyword evidence="4" id="KW-0812">Transmembrane</keyword>